<comment type="caution">
    <text evidence="1">The sequence shown here is derived from an EMBL/GenBank/DDBJ whole genome shotgun (WGS) entry which is preliminary data.</text>
</comment>
<sequence length="230" mass="25545">MVMFGLCPQTQLTKLSSVDMKMTGFVSVLLVISVTLLFTAKGQSHYNMLNVVERKYVDMAIKSASEKTWPSPMPKNEHFNFQKILGLYVIKPQYVQINLLLKATDCPKASSSSGHKHRSECAFKPRRPYINCVVCSNDFKSADVYIGCVRQKDVKPGNDERLVHCKSHFYGGVSFTECGLVGPALNAVLTPPSRQWQHLCQINSSLPVDTIYLQVALGKVSCGKAAEILI</sequence>
<accession>A0ACC2H5Z5</accession>
<evidence type="ECO:0000313" key="1">
    <source>
        <dbReference type="EMBL" id="KAJ8011125.1"/>
    </source>
</evidence>
<gene>
    <name evidence="1" type="ORF">DPEC_G00054940</name>
</gene>
<name>A0ACC2H5Z5_DALPE</name>
<dbReference type="EMBL" id="CM055732">
    <property type="protein sequence ID" value="KAJ8011125.1"/>
    <property type="molecule type" value="Genomic_DNA"/>
</dbReference>
<reference evidence="1" key="1">
    <citation type="submission" date="2021-05" db="EMBL/GenBank/DDBJ databases">
        <authorList>
            <person name="Pan Q."/>
            <person name="Jouanno E."/>
            <person name="Zahm M."/>
            <person name="Klopp C."/>
            <person name="Cabau C."/>
            <person name="Louis A."/>
            <person name="Berthelot C."/>
            <person name="Parey E."/>
            <person name="Roest Crollius H."/>
            <person name="Montfort J."/>
            <person name="Robinson-Rechavi M."/>
            <person name="Bouchez O."/>
            <person name="Lampietro C."/>
            <person name="Lopez Roques C."/>
            <person name="Donnadieu C."/>
            <person name="Postlethwait J."/>
            <person name="Bobe J."/>
            <person name="Dillon D."/>
            <person name="Chandos A."/>
            <person name="von Hippel F."/>
            <person name="Guiguen Y."/>
        </authorList>
    </citation>
    <scope>NUCLEOTIDE SEQUENCE</scope>
    <source>
        <strain evidence="1">YG-Jan2019</strain>
    </source>
</reference>
<protein>
    <submittedName>
        <fullName evidence="1">Uncharacterized protein</fullName>
    </submittedName>
</protein>
<evidence type="ECO:0000313" key="2">
    <source>
        <dbReference type="Proteomes" id="UP001157502"/>
    </source>
</evidence>
<dbReference type="Proteomes" id="UP001157502">
    <property type="component" value="Chromosome 5"/>
</dbReference>
<organism evidence="1 2">
    <name type="scientific">Dallia pectoralis</name>
    <name type="common">Alaska blackfish</name>
    <dbReference type="NCBI Taxonomy" id="75939"/>
    <lineage>
        <taxon>Eukaryota</taxon>
        <taxon>Metazoa</taxon>
        <taxon>Chordata</taxon>
        <taxon>Craniata</taxon>
        <taxon>Vertebrata</taxon>
        <taxon>Euteleostomi</taxon>
        <taxon>Actinopterygii</taxon>
        <taxon>Neopterygii</taxon>
        <taxon>Teleostei</taxon>
        <taxon>Protacanthopterygii</taxon>
        <taxon>Esociformes</taxon>
        <taxon>Umbridae</taxon>
        <taxon>Dallia</taxon>
    </lineage>
</organism>
<keyword evidence="2" id="KW-1185">Reference proteome</keyword>
<proteinExistence type="predicted"/>